<reference evidence="1 2" key="1">
    <citation type="submission" date="2019-07" db="EMBL/GenBank/DDBJ databases">
        <authorList>
            <person name="Jastrzebski P J."/>
            <person name="Paukszto L."/>
            <person name="Jastrzebski P J."/>
        </authorList>
    </citation>
    <scope>NUCLEOTIDE SEQUENCE [LARGE SCALE GENOMIC DNA]</scope>
    <source>
        <strain evidence="1 2">WMS-il1</strain>
    </source>
</reference>
<evidence type="ECO:0000313" key="2">
    <source>
        <dbReference type="Proteomes" id="UP000321570"/>
    </source>
</evidence>
<organism evidence="1 2">
    <name type="scientific">Hymenolepis diminuta</name>
    <name type="common">Rat tapeworm</name>
    <dbReference type="NCBI Taxonomy" id="6216"/>
    <lineage>
        <taxon>Eukaryota</taxon>
        <taxon>Metazoa</taxon>
        <taxon>Spiralia</taxon>
        <taxon>Lophotrochozoa</taxon>
        <taxon>Platyhelminthes</taxon>
        <taxon>Cestoda</taxon>
        <taxon>Eucestoda</taxon>
        <taxon>Cyclophyllidea</taxon>
        <taxon>Hymenolepididae</taxon>
        <taxon>Hymenolepis</taxon>
    </lineage>
</organism>
<accession>A0A564ZAV2</accession>
<dbReference type="AlphaFoldDB" id="A0A564ZAV2"/>
<dbReference type="Proteomes" id="UP000321570">
    <property type="component" value="Unassembled WGS sequence"/>
</dbReference>
<protein>
    <submittedName>
        <fullName evidence="1">Uncharacterized protein</fullName>
    </submittedName>
</protein>
<name>A0A564ZAV2_HYMDI</name>
<proteinExistence type="predicted"/>
<gene>
    <name evidence="1" type="ORF">WMSIL1_LOCUS13567</name>
</gene>
<dbReference type="EMBL" id="CABIJS010000697">
    <property type="protein sequence ID" value="VUZ55924.1"/>
    <property type="molecule type" value="Genomic_DNA"/>
</dbReference>
<sequence length="50" mass="5903">MIVAEAQLTRRYFGTSPVHTIPSFTYSRLVQLKHIQLCPHARRHPSHEYK</sequence>
<evidence type="ECO:0000313" key="1">
    <source>
        <dbReference type="EMBL" id="VUZ55924.1"/>
    </source>
</evidence>
<keyword evidence="2" id="KW-1185">Reference proteome</keyword>